<dbReference type="InterPro" id="IPR035906">
    <property type="entry name" value="MetI-like_sf"/>
</dbReference>
<comment type="subcellular location">
    <subcellularLocation>
        <location evidence="1 7">Cell membrane</location>
        <topology evidence="1 7">Multi-pass membrane protein</topology>
    </subcellularLocation>
</comment>
<dbReference type="KEGG" id="minf:MESINF_0996"/>
<dbReference type="Pfam" id="PF00528">
    <property type="entry name" value="BPD_transp_1"/>
    <property type="match status" value="1"/>
</dbReference>
<dbReference type="PANTHER" id="PTHR43386">
    <property type="entry name" value="OLIGOPEPTIDE TRANSPORT SYSTEM PERMEASE PROTEIN APPC"/>
    <property type="match status" value="1"/>
</dbReference>
<sequence length="291" mass="31830">MIVENQISLSKRENKSLKYARSYFSSVKGTIGFSLLLIFVFMAIFAPVIAPYSPDEMTDDVLKPPSAKHLFGTDHLGRDIYSRVVFGSRISLSVGFVAAGLSAVIGVLIGSFSGFYGGITDDIVSKIVDTFLMIPSFFLILIIVSIFGSNILYIMFVIGLTTWPGNARLMRAQALSIRERTFIMVARSTGESRIRILFGHVIPNGVFPVIANSALQMGGAILTEASLSFLGLGDPNLTSWGKLIFQGRPYMTFAPWMIIIPGIFVVLAVLAFSFIGDGLQFTFNPKNRKGE</sequence>
<keyword evidence="10" id="KW-1185">Reference proteome</keyword>
<dbReference type="InterPro" id="IPR050366">
    <property type="entry name" value="BP-dependent_transpt_permease"/>
</dbReference>
<keyword evidence="4 7" id="KW-0812">Transmembrane</keyword>
<protein>
    <recommendedName>
        <fullName evidence="8">ABC transmembrane type-1 domain-containing protein</fullName>
    </recommendedName>
</protein>
<dbReference type="Pfam" id="PF12911">
    <property type="entry name" value="OppC_N"/>
    <property type="match status" value="1"/>
</dbReference>
<dbReference type="Gene3D" id="1.10.3720.10">
    <property type="entry name" value="MetI-like"/>
    <property type="match status" value="1"/>
</dbReference>
<dbReference type="AlphaFoldDB" id="A0A7Z7LFK5"/>
<dbReference type="InterPro" id="IPR025966">
    <property type="entry name" value="OppC_N"/>
</dbReference>
<evidence type="ECO:0000256" key="6">
    <source>
        <dbReference type="ARBA" id="ARBA00023136"/>
    </source>
</evidence>
<evidence type="ECO:0000313" key="10">
    <source>
        <dbReference type="Proteomes" id="UP000250796"/>
    </source>
</evidence>
<evidence type="ECO:0000256" key="1">
    <source>
        <dbReference type="ARBA" id="ARBA00004651"/>
    </source>
</evidence>
<evidence type="ECO:0000256" key="5">
    <source>
        <dbReference type="ARBA" id="ARBA00022989"/>
    </source>
</evidence>
<feature type="transmembrane region" description="Helical" evidence="7">
    <location>
        <begin position="137"/>
        <end position="163"/>
    </location>
</feature>
<organism evidence="9 10">
    <name type="scientific">Mesotoga infera</name>
    <dbReference type="NCBI Taxonomy" id="1236046"/>
    <lineage>
        <taxon>Bacteria</taxon>
        <taxon>Thermotogati</taxon>
        <taxon>Thermotogota</taxon>
        <taxon>Thermotogae</taxon>
        <taxon>Kosmotogales</taxon>
        <taxon>Kosmotogaceae</taxon>
        <taxon>Mesotoga</taxon>
    </lineage>
</organism>
<dbReference type="RefSeq" id="WP_169698765.1">
    <property type="nucleotide sequence ID" value="NZ_LS974202.1"/>
</dbReference>
<comment type="similarity">
    <text evidence="7">Belongs to the binding-protein-dependent transport system permease family.</text>
</comment>
<keyword evidence="3" id="KW-1003">Cell membrane</keyword>
<evidence type="ECO:0000256" key="7">
    <source>
        <dbReference type="RuleBase" id="RU363032"/>
    </source>
</evidence>
<accession>A0A7Z7LFK5</accession>
<dbReference type="GO" id="GO:0055085">
    <property type="term" value="P:transmembrane transport"/>
    <property type="evidence" value="ECO:0007669"/>
    <property type="project" value="InterPro"/>
</dbReference>
<evidence type="ECO:0000256" key="4">
    <source>
        <dbReference type="ARBA" id="ARBA00022692"/>
    </source>
</evidence>
<feature type="transmembrane region" description="Helical" evidence="7">
    <location>
        <begin position="92"/>
        <end position="117"/>
    </location>
</feature>
<evidence type="ECO:0000256" key="2">
    <source>
        <dbReference type="ARBA" id="ARBA00022448"/>
    </source>
</evidence>
<dbReference type="InterPro" id="IPR000515">
    <property type="entry name" value="MetI-like"/>
</dbReference>
<dbReference type="EMBL" id="LS974202">
    <property type="protein sequence ID" value="SSC12445.1"/>
    <property type="molecule type" value="Genomic_DNA"/>
</dbReference>
<proteinExistence type="inferred from homology"/>
<dbReference type="PROSITE" id="PS50928">
    <property type="entry name" value="ABC_TM1"/>
    <property type="match status" value="1"/>
</dbReference>
<keyword evidence="2 7" id="KW-0813">Transport</keyword>
<dbReference type="PANTHER" id="PTHR43386:SF1">
    <property type="entry name" value="D,D-DIPEPTIDE TRANSPORT SYSTEM PERMEASE PROTEIN DDPC-RELATED"/>
    <property type="match status" value="1"/>
</dbReference>
<evidence type="ECO:0000259" key="8">
    <source>
        <dbReference type="PROSITE" id="PS50928"/>
    </source>
</evidence>
<keyword evidence="5 7" id="KW-1133">Transmembrane helix</keyword>
<name>A0A7Z7LFK5_9BACT</name>
<keyword evidence="6 7" id="KW-0472">Membrane</keyword>
<gene>
    <name evidence="9" type="ORF">MESINF_0996</name>
</gene>
<dbReference type="GO" id="GO:0005886">
    <property type="term" value="C:plasma membrane"/>
    <property type="evidence" value="ECO:0007669"/>
    <property type="project" value="UniProtKB-SubCell"/>
</dbReference>
<dbReference type="SUPFAM" id="SSF161098">
    <property type="entry name" value="MetI-like"/>
    <property type="match status" value="1"/>
</dbReference>
<feature type="domain" description="ABC transmembrane type-1" evidence="8">
    <location>
        <begin position="88"/>
        <end position="276"/>
    </location>
</feature>
<dbReference type="Proteomes" id="UP000250796">
    <property type="component" value="Chromosome MESINF"/>
</dbReference>
<evidence type="ECO:0000256" key="3">
    <source>
        <dbReference type="ARBA" id="ARBA00022475"/>
    </source>
</evidence>
<evidence type="ECO:0000313" key="9">
    <source>
        <dbReference type="EMBL" id="SSC12445.1"/>
    </source>
</evidence>
<dbReference type="CDD" id="cd06261">
    <property type="entry name" value="TM_PBP2"/>
    <property type="match status" value="1"/>
</dbReference>
<feature type="transmembrane region" description="Helical" evidence="7">
    <location>
        <begin position="253"/>
        <end position="275"/>
    </location>
</feature>
<feature type="transmembrane region" description="Helical" evidence="7">
    <location>
        <begin position="31"/>
        <end position="50"/>
    </location>
</feature>
<reference evidence="9 10" key="1">
    <citation type="submission" date="2017-01" db="EMBL/GenBank/DDBJ databases">
        <authorList>
            <person name="Erauso G."/>
        </authorList>
    </citation>
    <scope>NUCLEOTIDE SEQUENCE [LARGE SCALE GENOMIC DNA]</scope>
    <source>
        <strain evidence="9">MESINF1</strain>
    </source>
</reference>